<gene>
    <name evidence="1" type="ORF">BEI61_05723</name>
</gene>
<reference evidence="1 2" key="1">
    <citation type="submission" date="2016-07" db="EMBL/GenBank/DDBJ databases">
        <title>Characterization of isolates of Eisenbergiella tayi derived from blood cultures, using whole genome sequencing.</title>
        <authorList>
            <person name="Burdz T."/>
            <person name="Wiebe D."/>
            <person name="Huynh C."/>
            <person name="Bernard K."/>
        </authorList>
    </citation>
    <scope>NUCLEOTIDE SEQUENCE [LARGE SCALE GENOMIC DNA]</scope>
    <source>
        <strain evidence="1 2">NML 110608</strain>
    </source>
</reference>
<evidence type="ECO:0008006" key="3">
    <source>
        <dbReference type="Google" id="ProtNLM"/>
    </source>
</evidence>
<dbReference type="InterPro" id="IPR045584">
    <property type="entry name" value="Pilin-like"/>
</dbReference>
<sequence>MIVTIVIIGILLSILVPGLFKHIEKAKDKQFMVNARSAYIAVQDNLLEAFGSSNIVTFIDVIADYQSKGAAGLTASDIEGIPETGKVIMDIKAMNDIGLTGNSIDENTCEILAMEYREGNKYIQYVKAKGWTNVAVSP</sequence>
<evidence type="ECO:0000313" key="1">
    <source>
        <dbReference type="EMBL" id="ODM02561.1"/>
    </source>
</evidence>
<accession>A0A1E3A2C7</accession>
<proteinExistence type="predicted"/>
<dbReference type="Gene3D" id="3.30.700.10">
    <property type="entry name" value="Glycoprotein, Type 4 Pilin"/>
    <property type="match status" value="1"/>
</dbReference>
<evidence type="ECO:0000313" key="2">
    <source>
        <dbReference type="Proteomes" id="UP000094067"/>
    </source>
</evidence>
<name>A0A1E3A2C7_9FIRM</name>
<dbReference type="Proteomes" id="UP000094067">
    <property type="component" value="Unassembled WGS sequence"/>
</dbReference>
<comment type="caution">
    <text evidence="1">The sequence shown here is derived from an EMBL/GenBank/DDBJ whole genome shotgun (WGS) entry which is preliminary data.</text>
</comment>
<protein>
    <recommendedName>
        <fullName evidence="3">Type II secretion system protein</fullName>
    </recommendedName>
</protein>
<dbReference type="AlphaFoldDB" id="A0A1E3A2C7"/>
<dbReference type="EMBL" id="MCGH01000004">
    <property type="protein sequence ID" value="ODM02561.1"/>
    <property type="molecule type" value="Genomic_DNA"/>
</dbReference>
<organism evidence="1 2">
    <name type="scientific">Eisenbergiella tayi</name>
    <dbReference type="NCBI Taxonomy" id="1432052"/>
    <lineage>
        <taxon>Bacteria</taxon>
        <taxon>Bacillati</taxon>
        <taxon>Bacillota</taxon>
        <taxon>Clostridia</taxon>
        <taxon>Lachnospirales</taxon>
        <taxon>Lachnospiraceae</taxon>
        <taxon>Eisenbergiella</taxon>
    </lineage>
</organism>
<dbReference type="SUPFAM" id="SSF54523">
    <property type="entry name" value="Pili subunits"/>
    <property type="match status" value="1"/>
</dbReference>